<reference evidence="4" key="1">
    <citation type="submission" date="2016-06" db="EMBL/GenBank/DDBJ databases">
        <authorList>
            <person name="Zhan P."/>
        </authorList>
    </citation>
    <scope>NUCLEOTIDE SEQUENCE [LARGE SCALE GENOMIC DNA]</scope>
    <source>
        <strain evidence="4">T28</strain>
    </source>
</reference>
<dbReference type="AlphaFoldDB" id="A0A1B7YZ30"/>
<accession>A0A1B7YZ30</accession>
<keyword evidence="4" id="KW-1185">Reference proteome</keyword>
<dbReference type="OrthoDB" id="677920at2"/>
<evidence type="ECO:0000313" key="4">
    <source>
        <dbReference type="Proteomes" id="UP000092164"/>
    </source>
</evidence>
<sequence>MTSVIPIQNLKCGGCAKTIISKLEEISSITNVSVSVESSSVSFDTSKLEDITVVKNKLMSIGYPSIDQENSVLSKAKSFVSCATGKLSD</sequence>
<dbReference type="PROSITE" id="PS01047">
    <property type="entry name" value="HMA_1"/>
    <property type="match status" value="1"/>
</dbReference>
<dbReference type="Pfam" id="PF00403">
    <property type="entry name" value="HMA"/>
    <property type="match status" value="1"/>
</dbReference>
<dbReference type="SUPFAM" id="SSF55008">
    <property type="entry name" value="HMA, heavy metal-associated domain"/>
    <property type="match status" value="1"/>
</dbReference>
<dbReference type="GO" id="GO:0046872">
    <property type="term" value="F:metal ion binding"/>
    <property type="evidence" value="ECO:0007669"/>
    <property type="project" value="UniProtKB-KW"/>
</dbReference>
<name>A0A1B7YZ30_9FLAO</name>
<dbReference type="STRING" id="1836467.BTR34_01390"/>
<feature type="domain" description="HMA" evidence="2">
    <location>
        <begin position="7"/>
        <end position="63"/>
    </location>
</feature>
<dbReference type="InterPro" id="IPR017969">
    <property type="entry name" value="Heavy-metal-associated_CS"/>
</dbReference>
<dbReference type="Gene3D" id="3.30.70.100">
    <property type="match status" value="1"/>
</dbReference>
<proteinExistence type="predicted"/>
<dbReference type="Proteomes" id="UP000092164">
    <property type="component" value="Unassembled WGS sequence"/>
</dbReference>
<evidence type="ECO:0000313" key="3">
    <source>
        <dbReference type="EMBL" id="OBR35745.1"/>
    </source>
</evidence>
<comment type="caution">
    <text evidence="3">The sequence shown here is derived from an EMBL/GenBank/DDBJ whole genome shotgun (WGS) entry which is preliminary data.</text>
</comment>
<evidence type="ECO:0000259" key="2">
    <source>
        <dbReference type="Pfam" id="PF00403"/>
    </source>
</evidence>
<protein>
    <submittedName>
        <fullName evidence="3">Heavy metal transporter</fullName>
    </submittedName>
</protein>
<dbReference type="InterPro" id="IPR006121">
    <property type="entry name" value="HMA_dom"/>
</dbReference>
<organism evidence="3 4">
    <name type="scientific">Maribacter hydrothermalis</name>
    <dbReference type="NCBI Taxonomy" id="1836467"/>
    <lineage>
        <taxon>Bacteria</taxon>
        <taxon>Pseudomonadati</taxon>
        <taxon>Bacteroidota</taxon>
        <taxon>Flavobacteriia</taxon>
        <taxon>Flavobacteriales</taxon>
        <taxon>Flavobacteriaceae</taxon>
        <taxon>Maribacter</taxon>
    </lineage>
</organism>
<evidence type="ECO:0000256" key="1">
    <source>
        <dbReference type="ARBA" id="ARBA00022723"/>
    </source>
</evidence>
<dbReference type="EMBL" id="LZFP01000050">
    <property type="protein sequence ID" value="OBR35745.1"/>
    <property type="molecule type" value="Genomic_DNA"/>
</dbReference>
<keyword evidence="1" id="KW-0479">Metal-binding</keyword>
<dbReference type="KEGG" id="mart:BTR34_01390"/>
<dbReference type="RefSeq" id="WP_068486992.1">
    <property type="nucleotide sequence ID" value="NZ_CP018760.1"/>
</dbReference>
<dbReference type="InterPro" id="IPR036163">
    <property type="entry name" value="HMA_dom_sf"/>
</dbReference>
<gene>
    <name evidence="3" type="ORF">A9200_11120</name>
</gene>